<dbReference type="InterPro" id="IPR055592">
    <property type="entry name" value="DUF7168"/>
</dbReference>
<dbReference type="Pfam" id="PF10979">
    <property type="entry name" value="DUF2786"/>
    <property type="match status" value="1"/>
</dbReference>
<dbReference type="Pfam" id="PF23771">
    <property type="entry name" value="DUF7168"/>
    <property type="match status" value="1"/>
</dbReference>
<sequence>MSQSDELEKVKARIKALAERTVSNGCTEAEAMAAAEMVGRLLERYALSMEEIDVRAARCVEVEVPLGGQKRRPIDSCVPSIARFCDCKVWLARDNGEPCYVFFGFEADAALARYLYEVIDRAIRDEVQAYRQRSPALAGLLLRRASTAFQQGMAIRVADRLDRMHAEREQRVAAQRSTGTALMVVKHQVVEDAFRETGTRLTSGGWTRLAGHGAAFRQGQAAGDRVNLGRPVAGGRGGLIGS</sequence>
<organism evidence="3 4">
    <name type="scientific">Plastoroseomonas hellenica</name>
    <dbReference type="NCBI Taxonomy" id="2687306"/>
    <lineage>
        <taxon>Bacteria</taxon>
        <taxon>Pseudomonadati</taxon>
        <taxon>Pseudomonadota</taxon>
        <taxon>Alphaproteobacteria</taxon>
        <taxon>Acetobacterales</taxon>
        <taxon>Acetobacteraceae</taxon>
        <taxon>Plastoroseomonas</taxon>
    </lineage>
</organism>
<evidence type="ECO:0000313" key="3">
    <source>
        <dbReference type="EMBL" id="MBR0668991.1"/>
    </source>
</evidence>
<evidence type="ECO:0000259" key="1">
    <source>
        <dbReference type="Pfam" id="PF10979"/>
    </source>
</evidence>
<keyword evidence="4" id="KW-1185">Reference proteome</keyword>
<name>A0ABS5F8U5_9PROT</name>
<proteinExistence type="predicted"/>
<dbReference type="Proteomes" id="UP001196870">
    <property type="component" value="Unassembled WGS sequence"/>
</dbReference>
<evidence type="ECO:0000313" key="4">
    <source>
        <dbReference type="Proteomes" id="UP001196870"/>
    </source>
</evidence>
<accession>A0ABS5F8U5</accession>
<protein>
    <submittedName>
        <fullName evidence="3">DUF2786 domain-containing protein</fullName>
    </submittedName>
</protein>
<gene>
    <name evidence="3" type="ORF">GXW71_31875</name>
</gene>
<feature type="domain" description="DUF2786" evidence="1">
    <location>
        <begin position="9"/>
        <end position="49"/>
    </location>
</feature>
<feature type="domain" description="DUF7168" evidence="2">
    <location>
        <begin position="66"/>
        <end position="176"/>
    </location>
</feature>
<dbReference type="EMBL" id="JAAGBB010000077">
    <property type="protein sequence ID" value="MBR0668991.1"/>
    <property type="molecule type" value="Genomic_DNA"/>
</dbReference>
<comment type="caution">
    <text evidence="3">The sequence shown here is derived from an EMBL/GenBank/DDBJ whole genome shotgun (WGS) entry which is preliminary data.</text>
</comment>
<reference evidence="4" key="1">
    <citation type="journal article" date="2021" name="Syst. Appl. Microbiol.">
        <title>Roseomonas hellenica sp. nov., isolated from roots of wild-growing Alkanna tinctoria.</title>
        <authorList>
            <person name="Rat A."/>
            <person name="Naranjo H.D."/>
            <person name="Lebbe L."/>
            <person name="Cnockaert M."/>
            <person name="Krigas N."/>
            <person name="Grigoriadou K."/>
            <person name="Maloupa E."/>
            <person name="Willems A."/>
        </authorList>
    </citation>
    <scope>NUCLEOTIDE SEQUENCE [LARGE SCALE GENOMIC DNA]</scope>
    <source>
        <strain evidence="4">LMG 31523</strain>
    </source>
</reference>
<evidence type="ECO:0000259" key="2">
    <source>
        <dbReference type="Pfam" id="PF23771"/>
    </source>
</evidence>
<dbReference type="InterPro" id="IPR024498">
    <property type="entry name" value="DUF2786"/>
</dbReference>